<gene>
    <name evidence="2" type="ORF">AVEN_266019_1</name>
</gene>
<accession>A0A4Y2X8T7</accession>
<evidence type="ECO:0000256" key="1">
    <source>
        <dbReference type="SAM" id="MobiDB-lite"/>
    </source>
</evidence>
<feature type="region of interest" description="Disordered" evidence="1">
    <location>
        <begin position="39"/>
        <end position="80"/>
    </location>
</feature>
<comment type="caution">
    <text evidence="2">The sequence shown here is derived from an EMBL/GenBank/DDBJ whole genome shotgun (WGS) entry which is preliminary data.</text>
</comment>
<dbReference type="AlphaFoldDB" id="A0A4Y2X8T7"/>
<keyword evidence="3" id="KW-1185">Reference proteome</keyword>
<reference evidence="2 3" key="1">
    <citation type="journal article" date="2019" name="Sci. Rep.">
        <title>Orb-weaving spider Araneus ventricosus genome elucidates the spidroin gene catalogue.</title>
        <authorList>
            <person name="Kono N."/>
            <person name="Nakamura H."/>
            <person name="Ohtoshi R."/>
            <person name="Moran D.A.P."/>
            <person name="Shinohara A."/>
            <person name="Yoshida Y."/>
            <person name="Fujiwara M."/>
            <person name="Mori M."/>
            <person name="Tomita M."/>
            <person name="Arakawa K."/>
        </authorList>
    </citation>
    <scope>NUCLEOTIDE SEQUENCE [LARGE SCALE GENOMIC DNA]</scope>
</reference>
<sequence>MHNVGKLTAFFLVYEKGQLSKAARRAKLTTKWLAQSHESFKAVRRADDENPKGDMTFQKEVPQSSSDDENPRQSSMDAFEACARRWTRRKPYGEDPLKAVRRAVRRKT</sequence>
<dbReference type="Proteomes" id="UP000499080">
    <property type="component" value="Unassembled WGS sequence"/>
</dbReference>
<evidence type="ECO:0000313" key="3">
    <source>
        <dbReference type="Proteomes" id="UP000499080"/>
    </source>
</evidence>
<name>A0A4Y2X8T7_ARAVE</name>
<protein>
    <submittedName>
        <fullName evidence="2">Uncharacterized protein</fullName>
    </submittedName>
</protein>
<proteinExistence type="predicted"/>
<feature type="compositionally biased region" description="Basic and acidic residues" evidence="1">
    <location>
        <begin position="39"/>
        <end position="52"/>
    </location>
</feature>
<organism evidence="2 3">
    <name type="scientific">Araneus ventricosus</name>
    <name type="common">Orbweaver spider</name>
    <name type="synonym">Epeira ventricosa</name>
    <dbReference type="NCBI Taxonomy" id="182803"/>
    <lineage>
        <taxon>Eukaryota</taxon>
        <taxon>Metazoa</taxon>
        <taxon>Ecdysozoa</taxon>
        <taxon>Arthropoda</taxon>
        <taxon>Chelicerata</taxon>
        <taxon>Arachnida</taxon>
        <taxon>Araneae</taxon>
        <taxon>Araneomorphae</taxon>
        <taxon>Entelegynae</taxon>
        <taxon>Araneoidea</taxon>
        <taxon>Araneidae</taxon>
        <taxon>Araneus</taxon>
    </lineage>
</organism>
<evidence type="ECO:0000313" key="2">
    <source>
        <dbReference type="EMBL" id="GBO44587.1"/>
    </source>
</evidence>
<dbReference type="EMBL" id="BGPR01071375">
    <property type="protein sequence ID" value="GBO44587.1"/>
    <property type="molecule type" value="Genomic_DNA"/>
</dbReference>